<organism evidence="3">
    <name type="scientific">Amblyomma americanum</name>
    <name type="common">Lone star tick</name>
    <dbReference type="NCBI Taxonomy" id="6943"/>
    <lineage>
        <taxon>Eukaryota</taxon>
        <taxon>Metazoa</taxon>
        <taxon>Ecdysozoa</taxon>
        <taxon>Arthropoda</taxon>
        <taxon>Chelicerata</taxon>
        <taxon>Arachnida</taxon>
        <taxon>Acari</taxon>
        <taxon>Parasitiformes</taxon>
        <taxon>Ixodida</taxon>
        <taxon>Ixodoidea</taxon>
        <taxon>Ixodidae</taxon>
        <taxon>Amblyomminae</taxon>
        <taxon>Amblyomma</taxon>
    </lineage>
</organism>
<dbReference type="InterPro" id="IPR012674">
    <property type="entry name" value="Calycin"/>
</dbReference>
<dbReference type="GO" id="GO:0030682">
    <property type="term" value="P:symbiont-mediated perturbation of host defenses"/>
    <property type="evidence" value="ECO:0007669"/>
    <property type="project" value="InterPro"/>
</dbReference>
<feature type="region of interest" description="Disordered" evidence="1">
    <location>
        <begin position="63"/>
        <end position="82"/>
    </location>
</feature>
<sequence>MAAKHLIWSAVLIVTWLTFCDSTEICHYVKGHRGECNPATKKQSVKLTLLSGNSTCRATKVETEDCTPGDSPFRQPSPAESARNVRTLVQSEDSLVLGMAHEDFHGDGTTQCLTSTYESRSLNDFYERINYSQRQKMRDGSHNFVMRGFPATYRVTESKDSVSLTATITERTQEKRPISGTYRVVYSSRKCLVLKKELASLSEAPCGIWVTKNTFRRPPPDCTTAFHNSCKRSHYVPIYEPYQWLCGRRFGLTQ</sequence>
<reference evidence="3" key="1">
    <citation type="journal article" date="2015" name="PLoS ONE">
        <title>An Insight into the Sialome of the Lone Star Tick, Amblyomma americanum, with a Glimpse on Its Time Dependent Gene Expression.</title>
        <authorList>
            <person name="Karim S."/>
            <person name="Ribeiro J.M."/>
        </authorList>
    </citation>
    <scope>NUCLEOTIDE SEQUENCE</scope>
    <source>
        <tissue evidence="3">Salivary gland</tissue>
    </source>
</reference>
<dbReference type="InterPro" id="IPR002970">
    <property type="entry name" value="Tick_his-bd"/>
</dbReference>
<evidence type="ECO:0000256" key="2">
    <source>
        <dbReference type="SAM" id="SignalP"/>
    </source>
</evidence>
<dbReference type="AlphaFoldDB" id="A0A0C9SFI2"/>
<protein>
    <submittedName>
        <fullName evidence="3">Putative secreted protein</fullName>
    </submittedName>
</protein>
<dbReference type="InterPro" id="IPR038130">
    <property type="entry name" value="PTN/MK_C_dom_sf"/>
</dbReference>
<evidence type="ECO:0000313" key="3">
    <source>
        <dbReference type="EMBL" id="JAG92628.1"/>
    </source>
</evidence>
<evidence type="ECO:0000256" key="1">
    <source>
        <dbReference type="SAM" id="MobiDB-lite"/>
    </source>
</evidence>
<dbReference type="GO" id="GO:0043176">
    <property type="term" value="F:amine binding"/>
    <property type="evidence" value="ECO:0007669"/>
    <property type="project" value="InterPro"/>
</dbReference>
<dbReference type="EMBL" id="GBZX01000112">
    <property type="protein sequence ID" value="JAG92628.1"/>
    <property type="molecule type" value="mRNA"/>
</dbReference>
<accession>A0A0C9SFI2</accession>
<name>A0A0C9SFI2_AMBAM</name>
<keyword evidence="2" id="KW-0732">Signal</keyword>
<proteinExistence type="evidence at transcript level"/>
<dbReference type="SUPFAM" id="SSF50814">
    <property type="entry name" value="Lipocalins"/>
    <property type="match status" value="1"/>
</dbReference>
<feature type="chain" id="PRO_5002213113" evidence="2">
    <location>
        <begin position="23"/>
        <end position="254"/>
    </location>
</feature>
<dbReference type="Gene3D" id="2.40.128.20">
    <property type="match status" value="1"/>
</dbReference>
<dbReference type="Gene3D" id="2.30.90.10">
    <property type="entry name" value="Heparin-binding Growth Factor, Midkine, Chain A- C-terminal Domain"/>
    <property type="match status" value="1"/>
</dbReference>
<feature type="signal peptide" evidence="2">
    <location>
        <begin position="1"/>
        <end position="22"/>
    </location>
</feature>
<dbReference type="Pfam" id="PF02098">
    <property type="entry name" value="His_binding"/>
    <property type="match status" value="1"/>
</dbReference>